<feature type="region of interest" description="Disordered" evidence="1">
    <location>
        <begin position="26"/>
        <end position="56"/>
    </location>
</feature>
<proteinExistence type="predicted"/>
<evidence type="ECO:0000313" key="2">
    <source>
        <dbReference type="EMBL" id="KAI5065966.1"/>
    </source>
</evidence>
<name>A0A9D4ZAV5_ADICA</name>
<organism evidence="2 3">
    <name type="scientific">Adiantum capillus-veneris</name>
    <name type="common">Maidenhair fern</name>
    <dbReference type="NCBI Taxonomy" id="13818"/>
    <lineage>
        <taxon>Eukaryota</taxon>
        <taxon>Viridiplantae</taxon>
        <taxon>Streptophyta</taxon>
        <taxon>Embryophyta</taxon>
        <taxon>Tracheophyta</taxon>
        <taxon>Polypodiopsida</taxon>
        <taxon>Polypodiidae</taxon>
        <taxon>Polypodiales</taxon>
        <taxon>Pteridineae</taxon>
        <taxon>Pteridaceae</taxon>
        <taxon>Vittarioideae</taxon>
        <taxon>Adiantum</taxon>
    </lineage>
</organism>
<dbReference type="EMBL" id="JABFUD020000018">
    <property type="protein sequence ID" value="KAI5065966.1"/>
    <property type="molecule type" value="Genomic_DNA"/>
</dbReference>
<dbReference type="AlphaFoldDB" id="A0A9D4ZAV5"/>
<protein>
    <submittedName>
        <fullName evidence="2">Uncharacterized protein</fullName>
    </submittedName>
</protein>
<feature type="compositionally biased region" description="Basic residues" evidence="1">
    <location>
        <begin position="46"/>
        <end position="56"/>
    </location>
</feature>
<dbReference type="Proteomes" id="UP000886520">
    <property type="component" value="Chromosome 18"/>
</dbReference>
<evidence type="ECO:0000313" key="3">
    <source>
        <dbReference type="Proteomes" id="UP000886520"/>
    </source>
</evidence>
<keyword evidence="3" id="KW-1185">Reference proteome</keyword>
<gene>
    <name evidence="2" type="ORF">GOP47_0018590</name>
</gene>
<evidence type="ECO:0000256" key="1">
    <source>
        <dbReference type="SAM" id="MobiDB-lite"/>
    </source>
</evidence>
<reference evidence="2" key="1">
    <citation type="submission" date="2021-01" db="EMBL/GenBank/DDBJ databases">
        <title>Adiantum capillus-veneris genome.</title>
        <authorList>
            <person name="Fang Y."/>
            <person name="Liao Q."/>
        </authorList>
    </citation>
    <scope>NUCLEOTIDE SEQUENCE</scope>
    <source>
        <strain evidence="2">H3</strain>
        <tissue evidence="2">Leaf</tissue>
    </source>
</reference>
<accession>A0A9D4ZAV5</accession>
<comment type="caution">
    <text evidence="2">The sequence shown here is derived from an EMBL/GenBank/DDBJ whole genome shotgun (WGS) entry which is preliminary data.</text>
</comment>
<sequence length="78" mass="8851">MRREEGQTCTFKKLVHGIDGAELRRDRRDDLNRPRGGARLGVGGKPGRRMAGRRGAGRVTWPWDVGEMATDDPRRHEL</sequence>